<dbReference type="OrthoDB" id="6111975at2"/>
<dbReference type="GO" id="GO:0004674">
    <property type="term" value="F:protein serine/threonine kinase activity"/>
    <property type="evidence" value="ECO:0007669"/>
    <property type="project" value="UniProtKB-KW"/>
</dbReference>
<evidence type="ECO:0000256" key="1">
    <source>
        <dbReference type="ARBA" id="ARBA00012513"/>
    </source>
</evidence>
<feature type="region of interest" description="Disordered" evidence="8">
    <location>
        <begin position="767"/>
        <end position="794"/>
    </location>
</feature>
<protein>
    <recommendedName>
        <fullName evidence="1">non-specific serine/threonine protein kinase</fullName>
        <ecNumber evidence="1">2.7.11.1</ecNumber>
    </recommendedName>
</protein>
<dbReference type="AlphaFoldDB" id="L0DJW6"/>
<name>L0DJW6_SINAD</name>
<dbReference type="InterPro" id="IPR041916">
    <property type="entry name" value="Anti_sigma_zinc_sf"/>
</dbReference>
<dbReference type="SUPFAM" id="SSF56112">
    <property type="entry name" value="Protein kinase-like (PK-like)"/>
    <property type="match status" value="1"/>
</dbReference>
<reference evidence="10 11" key="1">
    <citation type="submission" date="2012-02" db="EMBL/GenBank/DDBJ databases">
        <title>Complete sequence of chromosome of Singulisphaera acidiphila DSM 18658.</title>
        <authorList>
            <consortium name="US DOE Joint Genome Institute (JGI-PGF)"/>
            <person name="Lucas S."/>
            <person name="Copeland A."/>
            <person name="Lapidus A."/>
            <person name="Glavina del Rio T."/>
            <person name="Dalin E."/>
            <person name="Tice H."/>
            <person name="Bruce D."/>
            <person name="Goodwin L."/>
            <person name="Pitluck S."/>
            <person name="Peters L."/>
            <person name="Ovchinnikova G."/>
            <person name="Chertkov O."/>
            <person name="Kyrpides N."/>
            <person name="Mavromatis K."/>
            <person name="Ivanova N."/>
            <person name="Brettin T."/>
            <person name="Detter J.C."/>
            <person name="Han C."/>
            <person name="Larimer F."/>
            <person name="Land M."/>
            <person name="Hauser L."/>
            <person name="Markowitz V."/>
            <person name="Cheng J.-F."/>
            <person name="Hugenholtz P."/>
            <person name="Woyke T."/>
            <person name="Wu D."/>
            <person name="Tindall B."/>
            <person name="Pomrenke H."/>
            <person name="Brambilla E."/>
            <person name="Klenk H.-P."/>
            <person name="Eisen J.A."/>
        </authorList>
    </citation>
    <scope>NUCLEOTIDE SEQUENCE [LARGE SCALE GENOMIC DNA]</scope>
    <source>
        <strain evidence="11">ATCC BAA-1392 / DSM 18658 / VKM B-2454 / MOB10</strain>
    </source>
</reference>
<dbReference type="Gene3D" id="1.10.510.10">
    <property type="entry name" value="Transferase(Phosphotransferase) domain 1"/>
    <property type="match status" value="1"/>
</dbReference>
<evidence type="ECO:0000256" key="6">
    <source>
        <dbReference type="ARBA" id="ARBA00022840"/>
    </source>
</evidence>
<dbReference type="InterPro" id="IPR021255">
    <property type="entry name" value="DUF2807"/>
</dbReference>
<dbReference type="RefSeq" id="WP_015248040.1">
    <property type="nucleotide sequence ID" value="NC_019892.1"/>
</dbReference>
<keyword evidence="4 7" id="KW-0547">Nucleotide-binding</keyword>
<sequence>MRRQPFQSDCSESRLNSFLDDSLPELENAQLAEHLDRCEDCRRTLERLAAGSRLWAELRELAPEFGPESPVRPPATETVHEPGSRGALTADEIIPLEFLGPPTAPGSLGRLGPYDVTGVLGRGGFGFVLRASDPSLGRFVAIKVLAPQLAANSAARGRFAREAKAAAAVVHENVVAIHAVDSWNGLPYLVMPCMSGLSLQKRVDRDGPLAIKEILRIGMQTALGLAAAHDQGLVHRDVKPSNILMEEGVERVKLSDFGLARAVDDVSLTQSGVITGTPQYMSPEQARGEAVDHRSDLFGLGGVLYFMGAGHPPFRANSTPAILRRVCDDRPRPLRDVNPDVPSWLAELVDKLLAKEPSGRFSTAAEVAEVLKQRLAELQGPEKQQAVLPPISQSTLRRGSFPMVTSIVFGSAVLLAGAMGGFAILPQGTDCAVNDAAPAGSVNGGHAIGLLAAIGRVENPIIGSGQSASKIWEIADFTEVSIGSAFRAEIVRGDGFKVTTTSDDNLTDYIRVVKEGKTLKISMEPDHNYRLKEPLKAQIVLPNLTGIDLSGSSRANLKGFRSEGDFKLGLHGASMIDGSIDLENADFRVDGSSELALSGSANAAQLLVSGAGQLKLAKFPMKQCVLKASGSSVARLAVHSDRPFQAMLSGASTLEGTVDAGDIELFLNGSSHATISGSAKDAKIMADGASRLDLEGLVLDARKVSLVANSASGMKLKGTSEVAEVLATGASQFKLSGLVVGEVQVKLSGSSEASVDARKSLQYHLSSGSRLEYSGEPPILTGEKSSGATIRQRP</sequence>
<dbReference type="InterPro" id="IPR008271">
    <property type="entry name" value="Ser/Thr_kinase_AS"/>
</dbReference>
<dbReference type="KEGG" id="saci:Sinac_4756"/>
<evidence type="ECO:0000256" key="2">
    <source>
        <dbReference type="ARBA" id="ARBA00022527"/>
    </source>
</evidence>
<evidence type="ECO:0000256" key="4">
    <source>
        <dbReference type="ARBA" id="ARBA00022741"/>
    </source>
</evidence>
<dbReference type="HOGENOM" id="CLU_353696_0_0_0"/>
<evidence type="ECO:0000313" key="10">
    <source>
        <dbReference type="EMBL" id="AGA28926.1"/>
    </source>
</evidence>
<keyword evidence="5 10" id="KW-0418">Kinase</keyword>
<keyword evidence="2 10" id="KW-0723">Serine/threonine-protein kinase</keyword>
<organism evidence="10 11">
    <name type="scientific">Singulisphaera acidiphila (strain ATCC BAA-1392 / DSM 18658 / VKM B-2454 / MOB10)</name>
    <dbReference type="NCBI Taxonomy" id="886293"/>
    <lineage>
        <taxon>Bacteria</taxon>
        <taxon>Pseudomonadati</taxon>
        <taxon>Planctomycetota</taxon>
        <taxon>Planctomycetia</taxon>
        <taxon>Isosphaerales</taxon>
        <taxon>Isosphaeraceae</taxon>
        <taxon>Singulisphaera</taxon>
    </lineage>
</organism>
<dbReference type="InterPro" id="IPR027383">
    <property type="entry name" value="Znf_put"/>
</dbReference>
<dbReference type="Pfam" id="PF00069">
    <property type="entry name" value="Pkinase"/>
    <property type="match status" value="1"/>
</dbReference>
<evidence type="ECO:0000256" key="5">
    <source>
        <dbReference type="ARBA" id="ARBA00022777"/>
    </source>
</evidence>
<keyword evidence="6 7" id="KW-0067">ATP-binding</keyword>
<dbReference type="Pfam" id="PF10988">
    <property type="entry name" value="DUF2807"/>
    <property type="match status" value="2"/>
</dbReference>
<feature type="compositionally biased region" description="Polar residues" evidence="8">
    <location>
        <begin position="783"/>
        <end position="794"/>
    </location>
</feature>
<dbReference type="Gene3D" id="1.10.10.1320">
    <property type="entry name" value="Anti-sigma factor, zinc-finger domain"/>
    <property type="match status" value="1"/>
</dbReference>
<feature type="binding site" evidence="7">
    <location>
        <position position="143"/>
    </location>
    <ligand>
        <name>ATP</name>
        <dbReference type="ChEBI" id="CHEBI:30616"/>
    </ligand>
</feature>
<dbReference type="SMART" id="SM00220">
    <property type="entry name" value="S_TKc"/>
    <property type="match status" value="1"/>
</dbReference>
<proteinExistence type="predicted"/>
<evidence type="ECO:0000256" key="7">
    <source>
        <dbReference type="PROSITE-ProRule" id="PRU10141"/>
    </source>
</evidence>
<dbReference type="GO" id="GO:0005524">
    <property type="term" value="F:ATP binding"/>
    <property type="evidence" value="ECO:0007669"/>
    <property type="project" value="UniProtKB-UniRule"/>
</dbReference>
<dbReference type="PANTHER" id="PTHR43289">
    <property type="entry name" value="MITOGEN-ACTIVATED PROTEIN KINASE KINASE KINASE 20-RELATED"/>
    <property type="match status" value="1"/>
</dbReference>
<evidence type="ECO:0000256" key="3">
    <source>
        <dbReference type="ARBA" id="ARBA00022679"/>
    </source>
</evidence>
<keyword evidence="3" id="KW-0808">Transferase</keyword>
<dbReference type="Pfam" id="PF13490">
    <property type="entry name" value="zf-HC2"/>
    <property type="match status" value="1"/>
</dbReference>
<dbReference type="eggNOG" id="COG0515">
    <property type="taxonomic scope" value="Bacteria"/>
</dbReference>
<dbReference type="PANTHER" id="PTHR43289:SF6">
    <property type="entry name" value="SERINE_THREONINE-PROTEIN KINASE NEKL-3"/>
    <property type="match status" value="1"/>
</dbReference>
<dbReference type="CDD" id="cd14014">
    <property type="entry name" value="STKc_PknB_like"/>
    <property type="match status" value="1"/>
</dbReference>
<dbReference type="PROSITE" id="PS00108">
    <property type="entry name" value="PROTEIN_KINASE_ST"/>
    <property type="match status" value="1"/>
</dbReference>
<gene>
    <name evidence="10" type="ordered locus">Sinac_4756</name>
</gene>
<feature type="domain" description="Protein kinase" evidence="9">
    <location>
        <begin position="114"/>
        <end position="375"/>
    </location>
</feature>
<dbReference type="InterPro" id="IPR000719">
    <property type="entry name" value="Prot_kinase_dom"/>
</dbReference>
<keyword evidence="11" id="KW-1185">Reference proteome</keyword>
<dbReference type="EMBL" id="CP003364">
    <property type="protein sequence ID" value="AGA28926.1"/>
    <property type="molecule type" value="Genomic_DNA"/>
</dbReference>
<dbReference type="InterPro" id="IPR017441">
    <property type="entry name" value="Protein_kinase_ATP_BS"/>
</dbReference>
<dbReference type="Gene3D" id="2.160.20.120">
    <property type="match status" value="2"/>
</dbReference>
<accession>L0DJW6</accession>
<dbReference type="PROSITE" id="PS50011">
    <property type="entry name" value="PROTEIN_KINASE_DOM"/>
    <property type="match status" value="1"/>
</dbReference>
<evidence type="ECO:0000259" key="9">
    <source>
        <dbReference type="PROSITE" id="PS50011"/>
    </source>
</evidence>
<dbReference type="STRING" id="886293.Sinac_4756"/>
<dbReference type="PROSITE" id="PS00107">
    <property type="entry name" value="PROTEIN_KINASE_ATP"/>
    <property type="match status" value="1"/>
</dbReference>
<evidence type="ECO:0000256" key="8">
    <source>
        <dbReference type="SAM" id="MobiDB-lite"/>
    </source>
</evidence>
<dbReference type="EC" id="2.7.11.1" evidence="1"/>
<dbReference type="FunFam" id="1.10.510.10:FF:000021">
    <property type="entry name" value="Serine/threonine protein kinase"/>
    <property type="match status" value="1"/>
</dbReference>
<evidence type="ECO:0000313" key="11">
    <source>
        <dbReference type="Proteomes" id="UP000010798"/>
    </source>
</evidence>
<dbReference type="Proteomes" id="UP000010798">
    <property type="component" value="Chromosome"/>
</dbReference>
<dbReference type="Gene3D" id="3.30.200.20">
    <property type="entry name" value="Phosphorylase Kinase, domain 1"/>
    <property type="match status" value="1"/>
</dbReference>
<dbReference type="InterPro" id="IPR011009">
    <property type="entry name" value="Kinase-like_dom_sf"/>
</dbReference>